<organism evidence="2 3">
    <name type="scientific">Clohesyomyces aquaticus</name>
    <dbReference type="NCBI Taxonomy" id="1231657"/>
    <lineage>
        <taxon>Eukaryota</taxon>
        <taxon>Fungi</taxon>
        <taxon>Dikarya</taxon>
        <taxon>Ascomycota</taxon>
        <taxon>Pezizomycotina</taxon>
        <taxon>Dothideomycetes</taxon>
        <taxon>Pleosporomycetidae</taxon>
        <taxon>Pleosporales</taxon>
        <taxon>Lindgomycetaceae</taxon>
        <taxon>Clohesyomyces</taxon>
    </lineage>
</organism>
<name>A0A1Y1ZUQ3_9PLEO</name>
<dbReference type="AlphaFoldDB" id="A0A1Y1ZUQ3"/>
<keyword evidence="3" id="KW-1185">Reference proteome</keyword>
<gene>
    <name evidence="2" type="ORF">BCR34DRAFT_534725</name>
</gene>
<reference evidence="2 3" key="1">
    <citation type="submission" date="2016-07" db="EMBL/GenBank/DDBJ databases">
        <title>Pervasive Adenine N6-methylation of Active Genes in Fungi.</title>
        <authorList>
            <consortium name="DOE Joint Genome Institute"/>
            <person name="Mondo S.J."/>
            <person name="Dannebaum R.O."/>
            <person name="Kuo R.C."/>
            <person name="Labutti K."/>
            <person name="Haridas S."/>
            <person name="Kuo A."/>
            <person name="Salamov A."/>
            <person name="Ahrendt S.R."/>
            <person name="Lipzen A."/>
            <person name="Sullivan W."/>
            <person name="Andreopoulos W.B."/>
            <person name="Clum A."/>
            <person name="Lindquist E."/>
            <person name="Daum C."/>
            <person name="Ramamoorthy G.K."/>
            <person name="Gryganskyi A."/>
            <person name="Culley D."/>
            <person name="Magnuson J.K."/>
            <person name="James T.Y."/>
            <person name="O'Malley M.A."/>
            <person name="Stajich J.E."/>
            <person name="Spatafora J.W."/>
            <person name="Visel A."/>
            <person name="Grigoriev I.V."/>
        </authorList>
    </citation>
    <scope>NUCLEOTIDE SEQUENCE [LARGE SCALE GENOMIC DNA]</scope>
    <source>
        <strain evidence="2 3">CBS 115471</strain>
    </source>
</reference>
<dbReference type="EMBL" id="MCFA01000036">
    <property type="protein sequence ID" value="ORY13993.1"/>
    <property type="molecule type" value="Genomic_DNA"/>
</dbReference>
<protein>
    <submittedName>
        <fullName evidence="2">Uncharacterized protein</fullName>
    </submittedName>
</protein>
<evidence type="ECO:0000313" key="2">
    <source>
        <dbReference type="EMBL" id="ORY13993.1"/>
    </source>
</evidence>
<feature type="compositionally biased region" description="Acidic residues" evidence="1">
    <location>
        <begin position="164"/>
        <end position="178"/>
    </location>
</feature>
<accession>A0A1Y1ZUQ3</accession>
<evidence type="ECO:0000256" key="1">
    <source>
        <dbReference type="SAM" id="MobiDB-lite"/>
    </source>
</evidence>
<feature type="region of interest" description="Disordered" evidence="1">
    <location>
        <begin position="152"/>
        <end position="194"/>
    </location>
</feature>
<feature type="region of interest" description="Disordered" evidence="1">
    <location>
        <begin position="1"/>
        <end position="137"/>
    </location>
</feature>
<feature type="compositionally biased region" description="Basic and acidic residues" evidence="1">
    <location>
        <begin position="152"/>
        <end position="163"/>
    </location>
</feature>
<comment type="caution">
    <text evidence="2">The sequence shown here is derived from an EMBL/GenBank/DDBJ whole genome shotgun (WGS) entry which is preliminary data.</text>
</comment>
<dbReference type="STRING" id="1231657.A0A1Y1ZUQ3"/>
<dbReference type="Proteomes" id="UP000193144">
    <property type="component" value="Unassembled WGS sequence"/>
</dbReference>
<evidence type="ECO:0000313" key="3">
    <source>
        <dbReference type="Proteomes" id="UP000193144"/>
    </source>
</evidence>
<proteinExistence type="predicted"/>
<dbReference type="OrthoDB" id="5389296at2759"/>
<sequence length="439" mass="46919">MPAPTPSPHRFLPPSAHSTHPAKPKPRPKPQSALRHGFSAQTQTQTPKAAVPSRADQAQTPRVTPAKRFVIAPARETAAGLSVQPGRSGGQGRRDGIWTHTQTPATPLAKPRRKLTRVESIEVGSQESPPGSAHLGLHGERIARLIEEDTRLDEGNSHGHGFGDDDDDDDDNDAEEELLFTPQNPKRRRLTPNPDVDVDVDFVSSSSPIRDSTSHVALQTSAPATSTSSHRFIVPPPRSLAVSTLPKPTTPAPPSHRPHFLLPPQVTSPPAPTQPLPSTFSPQRKGQKYLPGGLATTLQSWIIEAANTGYAAQTRDTVLWGREKEDGMKVRVRVKDIRGGRGGDGGGGSVECAAGGVFFVSGERDMDAGLYNASREFASQKGESQASGDVKVMLSGQGNARTGIVKLGRGNMVGIRAPVWDVVIEGEKWIVGVDWGVLS</sequence>